<evidence type="ECO:0000313" key="3">
    <source>
        <dbReference type="Proteomes" id="UP000320496"/>
    </source>
</evidence>
<dbReference type="PANTHER" id="PTHR35883:SF1">
    <property type="entry name" value="CALMODULIN-BINDING PROTEIN CAM-BP15-RELATED"/>
    <property type="match status" value="1"/>
</dbReference>
<proteinExistence type="predicted"/>
<dbReference type="KEGG" id="mri:Mal4_16790"/>
<dbReference type="InterPro" id="IPR053344">
    <property type="entry name" value="cAMP-inducible_BP74-like"/>
</dbReference>
<dbReference type="EMBL" id="CP036275">
    <property type="protein sequence ID" value="QDU37368.1"/>
    <property type="molecule type" value="Genomic_DNA"/>
</dbReference>
<evidence type="ECO:0000259" key="1">
    <source>
        <dbReference type="Pfam" id="PF23621"/>
    </source>
</evidence>
<feature type="domain" description="BP74 N-terminal" evidence="1">
    <location>
        <begin position="7"/>
        <end position="118"/>
    </location>
</feature>
<dbReference type="RefSeq" id="WP_145368143.1">
    <property type="nucleotide sequence ID" value="NZ_CP036275.1"/>
</dbReference>
<protein>
    <recommendedName>
        <fullName evidence="1">BP74 N-terminal domain-containing protein</fullName>
    </recommendedName>
</protein>
<gene>
    <name evidence="2" type="ORF">Mal4_16790</name>
</gene>
<dbReference type="Proteomes" id="UP000320496">
    <property type="component" value="Chromosome"/>
</dbReference>
<accession>A0A517Z4G0</accession>
<dbReference type="AlphaFoldDB" id="A0A517Z4G0"/>
<organism evidence="2 3">
    <name type="scientific">Maioricimonas rarisocia</name>
    <dbReference type="NCBI Taxonomy" id="2528026"/>
    <lineage>
        <taxon>Bacteria</taxon>
        <taxon>Pseudomonadati</taxon>
        <taxon>Planctomycetota</taxon>
        <taxon>Planctomycetia</taxon>
        <taxon>Planctomycetales</taxon>
        <taxon>Planctomycetaceae</taxon>
        <taxon>Maioricimonas</taxon>
    </lineage>
</organism>
<name>A0A517Z4G0_9PLAN</name>
<dbReference type="Pfam" id="PF23621">
    <property type="entry name" value="BP74_N"/>
    <property type="match status" value="1"/>
</dbReference>
<dbReference type="InterPro" id="IPR056422">
    <property type="entry name" value="BP74_N"/>
</dbReference>
<dbReference type="OrthoDB" id="1495671at2"/>
<dbReference type="PANTHER" id="PTHR35883">
    <property type="entry name" value="CYCLIC AMP-INDUCIBLE PROTEIN BP74-RELATED"/>
    <property type="match status" value="1"/>
</dbReference>
<sequence length="123" mass="14170">MHRPNAPAFFAMTDTDGQPRFIIRIDRVETIEHARNILAGTEKQRIHVRGTIVKRPADYNPGWRYHLHPDSIEFFELSMEVCDAAIQYVEDHLEEVGGSTLPGCYWCPWSSRLVAEVTDEIET</sequence>
<keyword evidence="3" id="KW-1185">Reference proteome</keyword>
<reference evidence="2 3" key="1">
    <citation type="submission" date="2019-02" db="EMBL/GenBank/DDBJ databases">
        <title>Deep-cultivation of Planctomycetes and their phenomic and genomic characterization uncovers novel biology.</title>
        <authorList>
            <person name="Wiegand S."/>
            <person name="Jogler M."/>
            <person name="Boedeker C."/>
            <person name="Pinto D."/>
            <person name="Vollmers J."/>
            <person name="Rivas-Marin E."/>
            <person name="Kohn T."/>
            <person name="Peeters S.H."/>
            <person name="Heuer A."/>
            <person name="Rast P."/>
            <person name="Oberbeckmann S."/>
            <person name="Bunk B."/>
            <person name="Jeske O."/>
            <person name="Meyerdierks A."/>
            <person name="Storesund J.E."/>
            <person name="Kallscheuer N."/>
            <person name="Luecker S."/>
            <person name="Lage O.M."/>
            <person name="Pohl T."/>
            <person name="Merkel B.J."/>
            <person name="Hornburger P."/>
            <person name="Mueller R.-W."/>
            <person name="Bruemmer F."/>
            <person name="Labrenz M."/>
            <person name="Spormann A.M."/>
            <person name="Op den Camp H."/>
            <person name="Overmann J."/>
            <person name="Amann R."/>
            <person name="Jetten M.S.M."/>
            <person name="Mascher T."/>
            <person name="Medema M.H."/>
            <person name="Devos D.P."/>
            <person name="Kaster A.-K."/>
            <person name="Ovreas L."/>
            <person name="Rohde M."/>
            <person name="Galperin M.Y."/>
            <person name="Jogler C."/>
        </authorList>
    </citation>
    <scope>NUCLEOTIDE SEQUENCE [LARGE SCALE GENOMIC DNA]</scope>
    <source>
        <strain evidence="2 3">Mal4</strain>
    </source>
</reference>
<evidence type="ECO:0000313" key="2">
    <source>
        <dbReference type="EMBL" id="QDU37368.1"/>
    </source>
</evidence>